<feature type="chain" id="PRO_5046565509" description="Ig-like domain-containing protein" evidence="1">
    <location>
        <begin position="24"/>
        <end position="793"/>
    </location>
</feature>
<dbReference type="RefSeq" id="WP_279242594.1">
    <property type="nucleotide sequence ID" value="NZ_CP036501.1"/>
</dbReference>
<proteinExistence type="predicted"/>
<dbReference type="Pfam" id="PF17963">
    <property type="entry name" value="Big_9"/>
    <property type="match status" value="1"/>
</dbReference>
<feature type="signal peptide" evidence="1">
    <location>
        <begin position="1"/>
        <end position="23"/>
    </location>
</feature>
<sequence>MSMTRWFMGVAAALLSGCGSSDGQPNVTVSLSASPLTVVAGNPITLNWSSTNATGCTASGGWSGGKSASGSETVTPEGAGTVEYSISCRGEGEAYGRAVSVEVLPVLEVAATDSALSTAEDLMVSVTIDNFSTNRDALESLVYSISTQAVNGSVALDGAELTYSPAQDYFGSDTFEIAASAEGITAFANYSVSVSPINDAPVITLTANGLPTDIGLDVLWADPDFEVTATVSDVDTALSELAYSGTLDGTSVTVEVTETTVTLSVPADYVAGPSNATLSVTDGTNEAEASLDFWGAQIMANSPNRARVTQLFGDVRNPNRQIDHYVYLDGISDGALLAASWEALAYFYDQFLPEGDTSREALIDELFNLIVIDFPPGATDPIEVTTGCDGVDETIYCIGDVAGQAIPFLEDLELYDAFADVLLTADIFSVLTDVPGRGVAMGRYNIQPLVSASNEPDAFGPNEMLWVLKHELGHSFGWLGDHYTSDFLAEQPNGLPANDFSNLWGTVDFWYTDISTEDEYEKVKWQHKFLETTSVPGWNTTDNKTNDAVGYWAGCYYHDKNCFRTSYNSIMNGDYTSGTEFADWLEFRTVSDAFNYDPVAKEAQYLRAIHLQGAKSIDVTLPETSSDGLVVTHSARLPTDLFAIDWFVNGELVSDWSAYGATLSVGTLADDFVQKVTFPRPSSATETSIAYRIRDLNDEPVIEVVDALDDFADVYGGRFSFEGGFYICPETNTGWEGVAEQYCHITLSAYLSDGTVIYDETSRAALLERYPDVTHYIERSGLGAQVMIDWSRF</sequence>
<accession>A0ABY6Q5T7</accession>
<dbReference type="EMBL" id="CP036501">
    <property type="protein sequence ID" value="UZP73798.1"/>
    <property type="molecule type" value="Genomic_DNA"/>
</dbReference>
<evidence type="ECO:0000256" key="1">
    <source>
        <dbReference type="SAM" id="SignalP"/>
    </source>
</evidence>
<organism evidence="2 3">
    <name type="scientific">Candidatus Paraluminiphilus aquimaris</name>
    <dbReference type="NCBI Taxonomy" id="2518994"/>
    <lineage>
        <taxon>Bacteria</taxon>
        <taxon>Pseudomonadati</taxon>
        <taxon>Pseudomonadota</taxon>
        <taxon>Gammaproteobacteria</taxon>
        <taxon>Cellvibrionales</taxon>
        <taxon>Halieaceae</taxon>
        <taxon>Candidatus Paraluminiphilus</taxon>
    </lineage>
</organism>
<gene>
    <name evidence="2" type="ORF">E0F26_03145</name>
</gene>
<keyword evidence="1" id="KW-0732">Signal</keyword>
<evidence type="ECO:0000313" key="2">
    <source>
        <dbReference type="EMBL" id="UZP73798.1"/>
    </source>
</evidence>
<evidence type="ECO:0008006" key="4">
    <source>
        <dbReference type="Google" id="ProtNLM"/>
    </source>
</evidence>
<dbReference type="Gene3D" id="2.60.40.3440">
    <property type="match status" value="1"/>
</dbReference>
<reference evidence="2 3" key="1">
    <citation type="submission" date="2019-02" db="EMBL/GenBank/DDBJ databases">
        <title>Halieaceae_genomes.</title>
        <authorList>
            <person name="Li S.-H."/>
        </authorList>
    </citation>
    <scope>NUCLEOTIDE SEQUENCE [LARGE SCALE GENOMIC DNA]</scope>
    <source>
        <strain evidence="2 3">JH123</strain>
    </source>
</reference>
<keyword evidence="3" id="KW-1185">Reference proteome</keyword>
<dbReference type="InterPro" id="IPR024079">
    <property type="entry name" value="MetalloPept_cat_dom_sf"/>
</dbReference>
<dbReference type="Gene3D" id="3.40.390.10">
    <property type="entry name" value="Collagenase (Catalytic Domain)"/>
    <property type="match status" value="1"/>
</dbReference>
<protein>
    <recommendedName>
        <fullName evidence="4">Ig-like domain-containing protein</fullName>
    </recommendedName>
</protein>
<name>A0ABY6Q5T7_9GAMM</name>
<evidence type="ECO:0000313" key="3">
    <source>
        <dbReference type="Proteomes" id="UP001317963"/>
    </source>
</evidence>
<dbReference type="PROSITE" id="PS51257">
    <property type="entry name" value="PROKAR_LIPOPROTEIN"/>
    <property type="match status" value="1"/>
</dbReference>
<dbReference type="Proteomes" id="UP001317963">
    <property type="component" value="Chromosome"/>
</dbReference>